<dbReference type="PIRSF" id="PIRSF001217">
    <property type="entry name" value="Protease_4_SppA"/>
    <property type="match status" value="1"/>
</dbReference>
<dbReference type="Proteomes" id="UP000056905">
    <property type="component" value="Chromosome"/>
</dbReference>
<evidence type="ECO:0000256" key="1">
    <source>
        <dbReference type="ARBA" id="ARBA00004370"/>
    </source>
</evidence>
<feature type="active site" description="Nucleophile" evidence="7">
    <location>
        <position position="387"/>
    </location>
</feature>
<gene>
    <name evidence="9" type="ORF">AQ619_13090</name>
</gene>
<dbReference type="GO" id="GO:0016020">
    <property type="term" value="C:membrane"/>
    <property type="evidence" value="ECO:0007669"/>
    <property type="project" value="UniProtKB-SubCell"/>
</dbReference>
<dbReference type="NCBIfam" id="TIGR00706">
    <property type="entry name" value="SppA_dom"/>
    <property type="match status" value="1"/>
</dbReference>
<dbReference type="KEGG" id="chq:AQ619_13090"/>
<reference evidence="9 10" key="1">
    <citation type="submission" date="2015-10" db="EMBL/GenBank/DDBJ databases">
        <title>Conservation of the essential genome among Caulobacter and Brevundimonas species.</title>
        <authorList>
            <person name="Scott D."/>
            <person name="Ely B."/>
        </authorList>
    </citation>
    <scope>NUCLEOTIDE SEQUENCE [LARGE SCALE GENOMIC DNA]</scope>
    <source>
        <strain evidence="9 10">CB4</strain>
    </source>
</reference>
<dbReference type="PANTHER" id="PTHR33209:SF1">
    <property type="entry name" value="PEPTIDASE S49 DOMAIN-CONTAINING PROTEIN"/>
    <property type="match status" value="1"/>
</dbReference>
<evidence type="ECO:0000256" key="6">
    <source>
        <dbReference type="ARBA" id="ARBA00023136"/>
    </source>
</evidence>
<sequence length="595" mass="62704">MKQFLLTVAGVFVGLVLFLVGVPFLLIVMAAGAARPAPVPAHSVLHLDLRGGLTDQAAQNPFAAFSGGGGGSVMSVIETLRRAESDDKVKALFVRLPEGGIAPATADELRLAFKHFRTVGKKPIYAHSQGLYPSGMVTSTYMLGAASSEYWMQPDSSFQAVGVASEAMFFKRFFDKYGVKAEYEQRHEYKNAVNPYLYSDYTPAHRESALSWMGSVYRTALTTAAADRMKDPAVLIRDLEAGPYSAQEAQAKGLIDRVGQVHDVQTLALSRAGKGAKLIDFDDYAARSKRPTTKTGPAIAVIGAEGPIVTGTSGSASPFGGESTVYSDDVAKALYDAAADKDVKAIVFRVSSPGGSDTASEQILAAVKAAKAAGKPVVVSMGTYAASGGYWISSAASSIIAEPTTLTGSIGVYGGKFAIGDALARFGVDTRQVQVGGDYAGAFGSGEGFTDDQRAKFAGWMDRIYAGFITRVAEGRKLPPERVREIAKGRVWTGEQAKQLGLVDELGGFYQAVDKAKSLANLKGEVRLKPMNGGQSPLEAFERALGVSSTSMRTLAASAWILGDPRAEAILDDLATARLRAAPGGASVLADTPIH</sequence>
<dbReference type="EMBL" id="CP013002">
    <property type="protein sequence ID" value="ALL14198.1"/>
    <property type="molecule type" value="Genomic_DNA"/>
</dbReference>
<evidence type="ECO:0000313" key="9">
    <source>
        <dbReference type="EMBL" id="ALL14198.1"/>
    </source>
</evidence>
<evidence type="ECO:0000256" key="5">
    <source>
        <dbReference type="ARBA" id="ARBA00022825"/>
    </source>
</evidence>
<dbReference type="Gene3D" id="6.20.330.10">
    <property type="match status" value="1"/>
</dbReference>
<evidence type="ECO:0000259" key="8">
    <source>
        <dbReference type="Pfam" id="PF01343"/>
    </source>
</evidence>
<keyword evidence="10" id="KW-1185">Reference proteome</keyword>
<dbReference type="Gene3D" id="3.90.226.10">
    <property type="entry name" value="2-enoyl-CoA Hydratase, Chain A, domain 1"/>
    <property type="match status" value="3"/>
</dbReference>
<dbReference type="SUPFAM" id="SSF52096">
    <property type="entry name" value="ClpP/crotonase"/>
    <property type="match status" value="2"/>
</dbReference>
<dbReference type="InterPro" id="IPR004635">
    <property type="entry name" value="Pept_S49_SppA"/>
</dbReference>
<dbReference type="STRING" id="69395.AQ619_13090"/>
<dbReference type="InterPro" id="IPR029045">
    <property type="entry name" value="ClpP/crotonase-like_dom_sf"/>
</dbReference>
<evidence type="ECO:0000313" key="10">
    <source>
        <dbReference type="Proteomes" id="UP000056905"/>
    </source>
</evidence>
<keyword evidence="4" id="KW-0378">Hydrolase</keyword>
<dbReference type="AlphaFoldDB" id="A0A0P0P114"/>
<accession>A0A0P0P114</accession>
<keyword evidence="5" id="KW-0720">Serine protease</keyword>
<feature type="domain" description="Peptidase S49" evidence="8">
    <location>
        <begin position="370"/>
        <end position="523"/>
    </location>
</feature>
<dbReference type="InterPro" id="IPR004634">
    <property type="entry name" value="Pept_S49_pIV"/>
</dbReference>
<dbReference type="CDD" id="cd07023">
    <property type="entry name" value="S49_Sppa_N_C"/>
    <property type="match status" value="1"/>
</dbReference>
<protein>
    <submittedName>
        <fullName evidence="9">Signal peptide peptidase SppA</fullName>
    </submittedName>
</protein>
<dbReference type="InterPro" id="IPR047272">
    <property type="entry name" value="S49_SppA_C"/>
</dbReference>
<comment type="similarity">
    <text evidence="2">Belongs to the peptidase S49 family.</text>
</comment>
<dbReference type="RefSeq" id="WP_062148362.1">
    <property type="nucleotide sequence ID" value="NZ_CP013002.1"/>
</dbReference>
<feature type="domain" description="Peptidase S49" evidence="8">
    <location>
        <begin position="121"/>
        <end position="268"/>
    </location>
</feature>
<organism evidence="9 10">
    <name type="scientific">Caulobacter henricii</name>
    <dbReference type="NCBI Taxonomy" id="69395"/>
    <lineage>
        <taxon>Bacteria</taxon>
        <taxon>Pseudomonadati</taxon>
        <taxon>Pseudomonadota</taxon>
        <taxon>Alphaproteobacteria</taxon>
        <taxon>Caulobacterales</taxon>
        <taxon>Caulobacteraceae</taxon>
        <taxon>Caulobacter</taxon>
    </lineage>
</organism>
<dbReference type="PANTHER" id="PTHR33209">
    <property type="entry name" value="PROTEASE 4"/>
    <property type="match status" value="1"/>
</dbReference>
<dbReference type="InterPro" id="IPR047217">
    <property type="entry name" value="S49_SppA_67K_type_N"/>
</dbReference>
<keyword evidence="3" id="KW-0645">Protease</keyword>
<dbReference type="GO" id="GO:0006465">
    <property type="term" value="P:signal peptide processing"/>
    <property type="evidence" value="ECO:0007669"/>
    <property type="project" value="InterPro"/>
</dbReference>
<dbReference type="CDD" id="cd07018">
    <property type="entry name" value="S49_SppA_67K_type"/>
    <property type="match status" value="1"/>
</dbReference>
<feature type="active site" description="Proton donor/acceptor" evidence="7">
    <location>
        <position position="190"/>
    </location>
</feature>
<proteinExistence type="inferred from homology"/>
<evidence type="ECO:0000256" key="3">
    <source>
        <dbReference type="ARBA" id="ARBA00022670"/>
    </source>
</evidence>
<dbReference type="InterPro" id="IPR002142">
    <property type="entry name" value="Peptidase_S49"/>
</dbReference>
<dbReference type="NCBIfam" id="TIGR00705">
    <property type="entry name" value="SppA_67K"/>
    <property type="match status" value="1"/>
</dbReference>
<comment type="subcellular location">
    <subcellularLocation>
        <location evidence="1">Membrane</location>
    </subcellularLocation>
</comment>
<evidence type="ECO:0000256" key="4">
    <source>
        <dbReference type="ARBA" id="ARBA00022801"/>
    </source>
</evidence>
<evidence type="ECO:0000256" key="2">
    <source>
        <dbReference type="ARBA" id="ARBA00008683"/>
    </source>
</evidence>
<keyword evidence="6" id="KW-0472">Membrane</keyword>
<dbReference type="OrthoDB" id="9764363at2"/>
<dbReference type="Pfam" id="PF01343">
    <property type="entry name" value="Peptidase_S49"/>
    <property type="match status" value="2"/>
</dbReference>
<dbReference type="GO" id="GO:0008236">
    <property type="term" value="F:serine-type peptidase activity"/>
    <property type="evidence" value="ECO:0007669"/>
    <property type="project" value="UniProtKB-KW"/>
</dbReference>
<evidence type="ECO:0000256" key="7">
    <source>
        <dbReference type="PIRSR" id="PIRSR001217-1"/>
    </source>
</evidence>
<name>A0A0P0P114_9CAUL</name>